<evidence type="ECO:0000313" key="3">
    <source>
        <dbReference type="Proteomes" id="UP000028582"/>
    </source>
</evidence>
<dbReference type="PANTHER" id="PTHR34615:SF1">
    <property type="entry name" value="PX DOMAIN-CONTAINING PROTEIN"/>
    <property type="match status" value="1"/>
</dbReference>
<feature type="transmembrane region" description="Helical" evidence="1">
    <location>
        <begin position="203"/>
        <end position="224"/>
    </location>
</feature>
<proteinExistence type="predicted"/>
<evidence type="ECO:0000256" key="1">
    <source>
        <dbReference type="SAM" id="Phobius"/>
    </source>
</evidence>
<dbReference type="PANTHER" id="PTHR34615">
    <property type="entry name" value="PX DOMAIN-CONTAINING PROTEIN"/>
    <property type="match status" value="1"/>
</dbReference>
<name>A0A080YXG1_PHYNI</name>
<comment type="caution">
    <text evidence="2">The sequence shown here is derived from an EMBL/GenBank/DDBJ whole genome shotgun (WGS) entry which is preliminary data.</text>
</comment>
<accession>A0A080YXG1</accession>
<dbReference type="OrthoDB" id="125751at2759"/>
<reference evidence="2 3" key="1">
    <citation type="submission" date="2013-11" db="EMBL/GenBank/DDBJ databases">
        <title>The Genome Sequence of Phytophthora parasitica P1976.</title>
        <authorList>
            <consortium name="The Broad Institute Genomics Platform"/>
            <person name="Russ C."/>
            <person name="Tyler B."/>
            <person name="Panabieres F."/>
            <person name="Shan W."/>
            <person name="Tripathy S."/>
            <person name="Grunwald N."/>
            <person name="Machado M."/>
            <person name="Johnson C.S."/>
            <person name="Walker B."/>
            <person name="Young S."/>
            <person name="Zeng Q."/>
            <person name="Gargeya S."/>
            <person name="Fitzgerald M."/>
            <person name="Haas B."/>
            <person name="Abouelleil A."/>
            <person name="Allen A.W."/>
            <person name="Alvarado L."/>
            <person name="Arachchi H.M."/>
            <person name="Berlin A.M."/>
            <person name="Chapman S.B."/>
            <person name="Gainer-Dewar J."/>
            <person name="Goldberg J."/>
            <person name="Griggs A."/>
            <person name="Gujja S."/>
            <person name="Hansen M."/>
            <person name="Howarth C."/>
            <person name="Imamovic A."/>
            <person name="Ireland A."/>
            <person name="Larimer J."/>
            <person name="McCowan C."/>
            <person name="Murphy C."/>
            <person name="Pearson M."/>
            <person name="Poon T.W."/>
            <person name="Priest M."/>
            <person name="Roberts A."/>
            <person name="Saif S."/>
            <person name="Shea T."/>
            <person name="Sisk P."/>
            <person name="Sykes S."/>
            <person name="Wortman J."/>
            <person name="Nusbaum C."/>
            <person name="Birren B."/>
        </authorList>
    </citation>
    <scope>NUCLEOTIDE SEQUENCE [LARGE SCALE GENOMIC DNA]</scope>
    <source>
        <strain evidence="2 3">P1976</strain>
    </source>
</reference>
<keyword evidence="1" id="KW-0472">Membrane</keyword>
<dbReference type="Proteomes" id="UP000028582">
    <property type="component" value="Unassembled WGS sequence"/>
</dbReference>
<evidence type="ECO:0008006" key="4">
    <source>
        <dbReference type="Google" id="ProtNLM"/>
    </source>
</evidence>
<dbReference type="EMBL" id="ANJA01004416">
    <property type="protein sequence ID" value="ETO59072.1"/>
    <property type="molecule type" value="Genomic_DNA"/>
</dbReference>
<evidence type="ECO:0000313" key="2">
    <source>
        <dbReference type="EMBL" id="ETO59072.1"/>
    </source>
</evidence>
<sequence>MDSDSSSSGDEEVVLAVLLTPSSNAQQLSRFNFGLPSTDPAWKAKFRFEKEELLVLVDLLKLPNPFPTRQRYLVSAFEALCICLRRMAYPARLSDLQDLFGRNETAISSISNAVLDHLYSTFHHLFQFDHARLTEATLSTYASAIHSQGAPLHTCVGFIDGTVRGTCRPLRHQKYVFNGHKFTLVDLFLELAMMPTFSSKVAYLRLHLPLSVLMEGILFFMGILRTADKLT</sequence>
<gene>
    <name evidence="2" type="ORF">F444_22550</name>
</gene>
<organism evidence="2 3">
    <name type="scientific">Phytophthora nicotianae P1976</name>
    <dbReference type="NCBI Taxonomy" id="1317066"/>
    <lineage>
        <taxon>Eukaryota</taxon>
        <taxon>Sar</taxon>
        <taxon>Stramenopiles</taxon>
        <taxon>Oomycota</taxon>
        <taxon>Peronosporomycetes</taxon>
        <taxon>Peronosporales</taxon>
        <taxon>Peronosporaceae</taxon>
        <taxon>Phytophthora</taxon>
    </lineage>
</organism>
<protein>
    <recommendedName>
        <fullName evidence="4">DDE Tnp4 domain-containing protein</fullName>
    </recommendedName>
</protein>
<keyword evidence="1" id="KW-0812">Transmembrane</keyword>
<keyword evidence="1" id="KW-1133">Transmembrane helix</keyword>
<dbReference type="AlphaFoldDB" id="A0A080YXG1"/>